<dbReference type="Pfam" id="PF01522">
    <property type="entry name" value="Polysacc_deac_1"/>
    <property type="match status" value="1"/>
</dbReference>
<keyword evidence="2" id="KW-0378">Hydrolase</keyword>
<evidence type="ECO:0000259" key="4">
    <source>
        <dbReference type="PROSITE" id="PS51677"/>
    </source>
</evidence>
<dbReference type="GO" id="GO:0046872">
    <property type="term" value="F:metal ion binding"/>
    <property type="evidence" value="ECO:0007669"/>
    <property type="project" value="UniProtKB-KW"/>
</dbReference>
<feature type="domain" description="NodB homology" evidence="4">
    <location>
        <begin position="52"/>
        <end position="228"/>
    </location>
</feature>
<feature type="transmembrane region" description="Helical" evidence="3">
    <location>
        <begin position="12"/>
        <end position="31"/>
    </location>
</feature>
<keyword evidence="3" id="KW-0472">Membrane</keyword>
<dbReference type="InterPro" id="IPR011330">
    <property type="entry name" value="Glyco_hydro/deAcase_b/a-brl"/>
</dbReference>
<dbReference type="PANTHER" id="PTHR10587:SF133">
    <property type="entry name" value="CHITIN DEACETYLASE 1-RELATED"/>
    <property type="match status" value="1"/>
</dbReference>
<dbReference type="InterPro" id="IPR002509">
    <property type="entry name" value="NODB_dom"/>
</dbReference>
<sequence length="245" mass="27897">MRVYFLPRRALRIAAVIAVVVLFMAVLAYFWESSLNAYKLEEPIYQGQTGQKVIALTFNVDWGEEYVPDLLKILEQNGVKATFFLTGRWAEEFPELVKNMKKHGHCLGNHGYKHLHLNNLSPEQVKEEITRAEKVIQTITGERPYLFAPPYGEFNTSVQKVAAELGYKIVMWSLDTVDWQRPEASTIVNRVVPRIHNDAIILMHPTQPTVEALPSILKQLKEEGYRFATVSEIVGNTATEKGTEP</sequence>
<reference evidence="5 6" key="2">
    <citation type="journal article" date="2010" name="Stand. Genomic Sci.">
        <title>Complete genome sequence of Syntrophothermus lipocalidus type strain (TGB-C1).</title>
        <authorList>
            <person name="Djao O.D."/>
            <person name="Zhang X."/>
            <person name="Lucas S."/>
            <person name="Lapidus A."/>
            <person name="Del Rio T.G."/>
            <person name="Nolan M."/>
            <person name="Tice H."/>
            <person name="Cheng J.F."/>
            <person name="Han C."/>
            <person name="Tapia R."/>
            <person name="Goodwin L."/>
            <person name="Pitluck S."/>
            <person name="Liolios K."/>
            <person name="Ivanova N."/>
            <person name="Mavromatis K."/>
            <person name="Mikhailova N."/>
            <person name="Ovchinnikova G."/>
            <person name="Pati A."/>
            <person name="Brambilla E."/>
            <person name="Chen A."/>
            <person name="Palaniappan K."/>
            <person name="Land M."/>
            <person name="Hauser L."/>
            <person name="Chang Y.J."/>
            <person name="Jeffries C.D."/>
            <person name="Rohde M."/>
            <person name="Sikorski J."/>
            <person name="Spring S."/>
            <person name="Goker M."/>
            <person name="Detter J.C."/>
            <person name="Woyke T."/>
            <person name="Bristow J."/>
            <person name="Eisen J.A."/>
            <person name="Markowitz V."/>
            <person name="Hugenholtz P."/>
            <person name="Kyrpides N.C."/>
            <person name="Klenk H.P."/>
        </authorList>
    </citation>
    <scope>NUCLEOTIDE SEQUENCE [LARGE SCALE GENOMIC DNA]</scope>
    <source>
        <strain evidence="6">DSM 12680 / TGB-C1</strain>
    </source>
</reference>
<evidence type="ECO:0000256" key="3">
    <source>
        <dbReference type="SAM" id="Phobius"/>
    </source>
</evidence>
<keyword evidence="3" id="KW-0812">Transmembrane</keyword>
<dbReference type="OrthoDB" id="61520at2"/>
<dbReference type="AlphaFoldDB" id="D7CM55"/>
<evidence type="ECO:0000256" key="2">
    <source>
        <dbReference type="ARBA" id="ARBA00022801"/>
    </source>
</evidence>
<dbReference type="SUPFAM" id="SSF88713">
    <property type="entry name" value="Glycoside hydrolase/deacetylase"/>
    <property type="match status" value="1"/>
</dbReference>
<keyword evidence="3" id="KW-1133">Transmembrane helix</keyword>
<keyword evidence="1" id="KW-0479">Metal-binding</keyword>
<name>D7CM55_SYNLT</name>
<evidence type="ECO:0000256" key="1">
    <source>
        <dbReference type="ARBA" id="ARBA00022723"/>
    </source>
</evidence>
<dbReference type="GO" id="GO:0016810">
    <property type="term" value="F:hydrolase activity, acting on carbon-nitrogen (but not peptide) bonds"/>
    <property type="evidence" value="ECO:0007669"/>
    <property type="project" value="InterPro"/>
</dbReference>
<proteinExistence type="predicted"/>
<dbReference type="STRING" id="643648.Slip_1011"/>
<dbReference type="HOGENOM" id="CLU_021264_0_2_9"/>
<protein>
    <submittedName>
        <fullName evidence="5">Polysaccharide deacetylase</fullName>
    </submittedName>
</protein>
<organism evidence="5 6">
    <name type="scientific">Syntrophothermus lipocalidus (strain DSM 12680 / TGB-C1)</name>
    <dbReference type="NCBI Taxonomy" id="643648"/>
    <lineage>
        <taxon>Bacteria</taxon>
        <taxon>Bacillati</taxon>
        <taxon>Bacillota</taxon>
        <taxon>Clostridia</taxon>
        <taxon>Eubacteriales</taxon>
        <taxon>Syntrophomonadaceae</taxon>
        <taxon>Syntrophothermus</taxon>
    </lineage>
</organism>
<dbReference type="Proteomes" id="UP000000378">
    <property type="component" value="Chromosome"/>
</dbReference>
<dbReference type="KEGG" id="slp:Slip_1011"/>
<reference evidence="6" key="1">
    <citation type="journal article" date="2010" name="Stand. Genomic Sci.">
        <title>Complete genome sequence of Syntrophothermus lipocalidus type strain (TGB-C1T).</title>
        <authorList>
            <consortium name="US DOE Joint Genome Institute (JGI-PGF)"/>
            <person name="Djao O."/>
            <person name="Zhang X."/>
            <person name="Lucas S."/>
            <person name="Lapidus A."/>
            <person name="Glavina Del Rio T."/>
            <person name="Nolan M."/>
            <person name="Tice H."/>
            <person name="Cheng J."/>
            <person name="Han C."/>
            <person name="Tapia R."/>
            <person name="Goodwin L."/>
            <person name="Pitluck S."/>
            <person name="Liolios K."/>
            <person name="Ivanova N."/>
            <person name="Mavromatis K."/>
            <person name="Mikhailova N."/>
            <person name="Ovchinnikova G."/>
            <person name="Pati A."/>
            <person name="Brambilla E."/>
            <person name="Chen A."/>
            <person name="Palaniappan K."/>
            <person name="Land M."/>
            <person name="Hauser L."/>
            <person name="Chang Y."/>
            <person name="Jeffries C."/>
            <person name="Rohde M."/>
            <person name="Sikorski J."/>
            <person name="Spring S."/>
            <person name="Goker M."/>
            <person name="Detter J."/>
            <person name="Woyke T."/>
            <person name="Bristow J."/>
            <person name="Eisen J."/>
            <person name="Markowitz V."/>
            <person name="Hugenholtz P."/>
            <person name="Kyrpides N."/>
            <person name="Klenk H."/>
        </authorList>
    </citation>
    <scope>NUCLEOTIDE SEQUENCE [LARGE SCALE GENOMIC DNA]</scope>
    <source>
        <strain evidence="6">DSM 12680 / TGB-C1</strain>
    </source>
</reference>
<dbReference type="eggNOG" id="COG0726">
    <property type="taxonomic scope" value="Bacteria"/>
</dbReference>
<dbReference type="CDD" id="cd10950">
    <property type="entry name" value="CE4_BsYlxY_like"/>
    <property type="match status" value="1"/>
</dbReference>
<dbReference type="GO" id="GO:0016020">
    <property type="term" value="C:membrane"/>
    <property type="evidence" value="ECO:0007669"/>
    <property type="project" value="TreeGrafter"/>
</dbReference>
<gene>
    <name evidence="5" type="ordered locus">Slip_1011</name>
</gene>
<dbReference type="PANTHER" id="PTHR10587">
    <property type="entry name" value="GLYCOSYL TRANSFERASE-RELATED"/>
    <property type="match status" value="1"/>
</dbReference>
<dbReference type="InterPro" id="IPR050248">
    <property type="entry name" value="Polysacc_deacetylase_ArnD"/>
</dbReference>
<accession>D7CM55</accession>
<dbReference type="EMBL" id="CP002048">
    <property type="protein sequence ID" value="ADI01790.1"/>
    <property type="molecule type" value="Genomic_DNA"/>
</dbReference>
<dbReference type="PROSITE" id="PS51677">
    <property type="entry name" value="NODB"/>
    <property type="match status" value="1"/>
</dbReference>
<evidence type="ECO:0000313" key="6">
    <source>
        <dbReference type="Proteomes" id="UP000000378"/>
    </source>
</evidence>
<keyword evidence="6" id="KW-1185">Reference proteome</keyword>
<dbReference type="GO" id="GO:0005975">
    <property type="term" value="P:carbohydrate metabolic process"/>
    <property type="evidence" value="ECO:0007669"/>
    <property type="project" value="InterPro"/>
</dbReference>
<evidence type="ECO:0000313" key="5">
    <source>
        <dbReference type="EMBL" id="ADI01790.1"/>
    </source>
</evidence>
<dbReference type="Gene3D" id="3.20.20.370">
    <property type="entry name" value="Glycoside hydrolase/deacetylase"/>
    <property type="match status" value="1"/>
</dbReference>